<dbReference type="Pfam" id="PF02934">
    <property type="entry name" value="GatB_N"/>
    <property type="match status" value="1"/>
</dbReference>
<dbReference type="FunFam" id="1.10.10.410:FF:000001">
    <property type="entry name" value="Aspartyl/glutamyl-tRNA(Asn/Gln) amidotransferase subunit B"/>
    <property type="match status" value="1"/>
</dbReference>
<dbReference type="GO" id="GO:0016740">
    <property type="term" value="F:transferase activity"/>
    <property type="evidence" value="ECO:0007669"/>
    <property type="project" value="UniProtKB-KW"/>
</dbReference>
<evidence type="ECO:0000256" key="11">
    <source>
        <dbReference type="HAMAP-Rule" id="MF_00121"/>
    </source>
</evidence>
<evidence type="ECO:0000256" key="8">
    <source>
        <dbReference type="ARBA" id="ARBA00024799"/>
    </source>
</evidence>
<keyword evidence="5 11" id="KW-0547">Nucleotide-binding</keyword>
<dbReference type="InterPro" id="IPR017958">
    <property type="entry name" value="Gln-tRNA_amidoTrfase_suB_CS"/>
</dbReference>
<dbReference type="Pfam" id="PF02637">
    <property type="entry name" value="GatB_Yqey"/>
    <property type="match status" value="1"/>
</dbReference>
<evidence type="ECO:0000313" key="13">
    <source>
        <dbReference type="EMBL" id="ACU04728.1"/>
    </source>
</evidence>
<accession>C6XZN2</accession>
<dbReference type="GO" id="GO:0050566">
    <property type="term" value="F:asparaginyl-tRNA synthase (glutamine-hydrolyzing) activity"/>
    <property type="evidence" value="ECO:0007669"/>
    <property type="project" value="RHEA"/>
</dbReference>
<dbReference type="InterPro" id="IPR017959">
    <property type="entry name" value="Asn/Gln-tRNA_amidoTrfase_suB/E"/>
</dbReference>
<dbReference type="STRING" id="485917.Phep_2524"/>
<comment type="catalytic activity">
    <reaction evidence="10 11">
        <text>L-glutamyl-tRNA(Gln) + L-glutamine + ATP + H2O = L-glutaminyl-tRNA(Gln) + L-glutamate + ADP + phosphate + H(+)</text>
        <dbReference type="Rhea" id="RHEA:17521"/>
        <dbReference type="Rhea" id="RHEA-COMP:9681"/>
        <dbReference type="Rhea" id="RHEA-COMP:9684"/>
        <dbReference type="ChEBI" id="CHEBI:15377"/>
        <dbReference type="ChEBI" id="CHEBI:15378"/>
        <dbReference type="ChEBI" id="CHEBI:29985"/>
        <dbReference type="ChEBI" id="CHEBI:30616"/>
        <dbReference type="ChEBI" id="CHEBI:43474"/>
        <dbReference type="ChEBI" id="CHEBI:58359"/>
        <dbReference type="ChEBI" id="CHEBI:78520"/>
        <dbReference type="ChEBI" id="CHEBI:78521"/>
        <dbReference type="ChEBI" id="CHEBI:456216"/>
    </reaction>
</comment>
<dbReference type="PROSITE" id="PS01234">
    <property type="entry name" value="GATB"/>
    <property type="match status" value="1"/>
</dbReference>
<dbReference type="SUPFAM" id="SSF89095">
    <property type="entry name" value="GatB/YqeY motif"/>
    <property type="match status" value="1"/>
</dbReference>
<dbReference type="GO" id="GO:0050567">
    <property type="term" value="F:glutaminyl-tRNA synthase (glutamine-hydrolyzing) activity"/>
    <property type="evidence" value="ECO:0007669"/>
    <property type="project" value="UniProtKB-UniRule"/>
</dbReference>
<dbReference type="SMART" id="SM00845">
    <property type="entry name" value="GatB_Yqey"/>
    <property type="match status" value="1"/>
</dbReference>
<dbReference type="InterPro" id="IPR014746">
    <property type="entry name" value="Gln_synth/guanido_kin_cat_dom"/>
</dbReference>
<evidence type="ECO:0000256" key="1">
    <source>
        <dbReference type="ARBA" id="ARBA00005306"/>
    </source>
</evidence>
<dbReference type="InterPro" id="IPR003789">
    <property type="entry name" value="Asn/Gln_tRNA_amidoTrase-B-like"/>
</dbReference>
<dbReference type="NCBIfam" id="NF004014">
    <property type="entry name" value="PRK05477.1-4"/>
    <property type="match status" value="1"/>
</dbReference>
<keyword evidence="13" id="KW-0808">Transferase</keyword>
<evidence type="ECO:0000259" key="12">
    <source>
        <dbReference type="SMART" id="SM00845"/>
    </source>
</evidence>
<dbReference type="PANTHER" id="PTHR11659">
    <property type="entry name" value="GLUTAMYL-TRNA GLN AMIDOTRANSFERASE SUBUNIT B MITOCHONDRIAL AND PROKARYOTIC PET112-RELATED"/>
    <property type="match status" value="1"/>
</dbReference>
<evidence type="ECO:0000256" key="4">
    <source>
        <dbReference type="ARBA" id="ARBA00022598"/>
    </source>
</evidence>
<name>C6XZN2_PEDHD</name>
<dbReference type="GO" id="GO:0005524">
    <property type="term" value="F:ATP binding"/>
    <property type="evidence" value="ECO:0007669"/>
    <property type="project" value="UniProtKB-KW"/>
</dbReference>
<dbReference type="SUPFAM" id="SSF55931">
    <property type="entry name" value="Glutamine synthetase/guanido kinase"/>
    <property type="match status" value="1"/>
</dbReference>
<dbReference type="InterPro" id="IPR023168">
    <property type="entry name" value="GatB_Yqey_C_2"/>
</dbReference>
<comment type="function">
    <text evidence="8 11">Allows the formation of correctly charged Asn-tRNA(Asn) or Gln-tRNA(Gln) through the transamidation of misacylated Asp-tRNA(Asn) or Glu-tRNA(Gln) in organisms which lack either or both of asparaginyl-tRNA or glutaminyl-tRNA synthetases. The reaction takes place in the presence of glutamine and ATP through an activated phospho-Asp-tRNA(Asn) or phospho-Glu-tRNA(Gln).</text>
</comment>
<organism evidence="13 14">
    <name type="scientific">Pedobacter heparinus (strain ATCC 13125 / DSM 2366 / CIP 104194 / JCM 7457 / NBRC 12017 / NCIMB 9290 / NRRL B-14731 / HIM 762-3)</name>
    <dbReference type="NCBI Taxonomy" id="485917"/>
    <lineage>
        <taxon>Bacteria</taxon>
        <taxon>Pseudomonadati</taxon>
        <taxon>Bacteroidota</taxon>
        <taxon>Sphingobacteriia</taxon>
        <taxon>Sphingobacteriales</taxon>
        <taxon>Sphingobacteriaceae</taxon>
        <taxon>Pedobacter</taxon>
    </lineage>
</organism>
<dbReference type="EMBL" id="CP001681">
    <property type="protein sequence ID" value="ACU04728.1"/>
    <property type="molecule type" value="Genomic_DNA"/>
</dbReference>
<dbReference type="Gene3D" id="1.10.10.410">
    <property type="match status" value="1"/>
</dbReference>
<feature type="domain" description="Asn/Gln amidotransferase" evidence="12">
    <location>
        <begin position="337"/>
        <end position="486"/>
    </location>
</feature>
<sequence length="487" mass="54069">MSTKTSVSPSEFELVSGLEIHVQLNTQSKIFSSDSAAFGAKPNEHISAVSLALPGALPKLNREVVAKAARMGLALNCNINQVNYFDRKNYFYADLPKGYQITQDNKPICQNGFINVTLGSGEEKRIGINRIHLEEDAGKSLHDQDDRYSYVDLNRAGVPLIEIVTEPDIRSAEEASLLLTEIRKLVRHLDVSDGNMEEGSLRCDANISIRKVGAIEFGTRCEVKNLNSIRNVRRAIDFEFGRQKEVVLSGGSIVQSTLTFDADKGTTAPMRSKEEANDYRYFPDPDLAPVHISDEWLAQLKFDMPALPQEIAKKLVADYGVSTSEATMLAEDHDLLQYFNDALEFVNNKKNLVNWLTGPIRALLNEKEIGIADFKVIPEQLADVINMVDDKQITQQVALQQLLPELLKAPAVNVLELAAKLNLLIVDNGDELSAFVDEVLTRYQAQVEAYKKGKKGVLGLFVGDVMKLAKGKADPQKINQLLQDKLK</sequence>
<dbReference type="EC" id="6.3.5.-" evidence="11"/>
<comment type="catalytic activity">
    <reaction evidence="9 11">
        <text>L-aspartyl-tRNA(Asn) + L-glutamine + ATP + H2O = L-asparaginyl-tRNA(Asn) + L-glutamate + ADP + phosphate + 2 H(+)</text>
        <dbReference type="Rhea" id="RHEA:14513"/>
        <dbReference type="Rhea" id="RHEA-COMP:9674"/>
        <dbReference type="Rhea" id="RHEA-COMP:9677"/>
        <dbReference type="ChEBI" id="CHEBI:15377"/>
        <dbReference type="ChEBI" id="CHEBI:15378"/>
        <dbReference type="ChEBI" id="CHEBI:29985"/>
        <dbReference type="ChEBI" id="CHEBI:30616"/>
        <dbReference type="ChEBI" id="CHEBI:43474"/>
        <dbReference type="ChEBI" id="CHEBI:58359"/>
        <dbReference type="ChEBI" id="CHEBI:78515"/>
        <dbReference type="ChEBI" id="CHEBI:78516"/>
        <dbReference type="ChEBI" id="CHEBI:456216"/>
    </reaction>
</comment>
<comment type="subunit">
    <text evidence="2 11">Heterotrimer of A, B and C subunits.</text>
</comment>
<dbReference type="NCBIfam" id="NF004012">
    <property type="entry name" value="PRK05477.1-2"/>
    <property type="match status" value="1"/>
</dbReference>
<evidence type="ECO:0000256" key="3">
    <source>
        <dbReference type="ARBA" id="ARBA00016923"/>
    </source>
</evidence>
<dbReference type="GO" id="GO:0006412">
    <property type="term" value="P:translation"/>
    <property type="evidence" value="ECO:0007669"/>
    <property type="project" value="UniProtKB-UniRule"/>
</dbReference>
<evidence type="ECO:0000256" key="10">
    <source>
        <dbReference type="ARBA" id="ARBA00047913"/>
    </source>
</evidence>
<gene>
    <name evidence="11" type="primary">gatB</name>
    <name evidence="13" type="ordered locus">Phep_2524</name>
</gene>
<evidence type="ECO:0000313" key="14">
    <source>
        <dbReference type="Proteomes" id="UP000000852"/>
    </source>
</evidence>
<evidence type="ECO:0000256" key="5">
    <source>
        <dbReference type="ARBA" id="ARBA00022741"/>
    </source>
</evidence>
<keyword evidence="14" id="KW-1185">Reference proteome</keyword>
<evidence type="ECO:0000256" key="6">
    <source>
        <dbReference type="ARBA" id="ARBA00022840"/>
    </source>
</evidence>
<protein>
    <recommendedName>
        <fullName evidence="3 11">Aspartyl/glutamyl-tRNA(Asn/Gln) amidotransferase subunit B</fullName>
        <shortName evidence="11">Asp/Glu-ADT subunit B</shortName>
        <ecNumber evidence="11">6.3.5.-</ecNumber>
    </recommendedName>
</protein>
<keyword evidence="6 11" id="KW-0067">ATP-binding</keyword>
<dbReference type="OrthoDB" id="9804078at2"/>
<comment type="similarity">
    <text evidence="1 11">Belongs to the GatB/GatE family. GatB subfamily.</text>
</comment>
<dbReference type="AlphaFoldDB" id="C6XZN2"/>
<dbReference type="InterPro" id="IPR006075">
    <property type="entry name" value="Asn/Gln-tRNA_Trfase_suB/E_cat"/>
</dbReference>
<dbReference type="NCBIfam" id="TIGR00133">
    <property type="entry name" value="gatB"/>
    <property type="match status" value="1"/>
</dbReference>
<reference evidence="13 14" key="1">
    <citation type="journal article" date="2009" name="Stand. Genomic Sci.">
        <title>Complete genome sequence of Pedobacter heparinus type strain (HIM 762-3).</title>
        <authorList>
            <person name="Han C."/>
            <person name="Spring S."/>
            <person name="Lapidus A."/>
            <person name="Del Rio T.G."/>
            <person name="Tice H."/>
            <person name="Copeland A."/>
            <person name="Cheng J.F."/>
            <person name="Lucas S."/>
            <person name="Chen F."/>
            <person name="Nolan M."/>
            <person name="Bruce D."/>
            <person name="Goodwin L."/>
            <person name="Pitluck S."/>
            <person name="Ivanova N."/>
            <person name="Mavromatis K."/>
            <person name="Mikhailova N."/>
            <person name="Pati A."/>
            <person name="Chen A."/>
            <person name="Palaniappan K."/>
            <person name="Land M."/>
            <person name="Hauser L."/>
            <person name="Chang Y.J."/>
            <person name="Jeffries C.C."/>
            <person name="Saunders E."/>
            <person name="Chertkov O."/>
            <person name="Brettin T."/>
            <person name="Goker M."/>
            <person name="Rohde M."/>
            <person name="Bristow J."/>
            <person name="Eisen J.A."/>
            <person name="Markowitz V."/>
            <person name="Hugenholtz P."/>
            <person name="Kyrpides N.C."/>
            <person name="Klenk H.P."/>
            <person name="Detter J.C."/>
        </authorList>
    </citation>
    <scope>NUCLEOTIDE SEQUENCE [LARGE SCALE GENOMIC DNA]</scope>
    <source>
        <strain evidence="14">ATCC 13125 / DSM 2366 / CIP 104194 / JCM 7457 / NBRC 12017 / NCIMB 9290 / NRRL B-14731 / HIM 762-3</strain>
    </source>
</reference>
<dbReference type="RefSeq" id="WP_015808340.1">
    <property type="nucleotide sequence ID" value="NC_013061.1"/>
</dbReference>
<proteinExistence type="inferred from homology"/>
<dbReference type="eggNOG" id="COG0064">
    <property type="taxonomic scope" value="Bacteria"/>
</dbReference>
<dbReference type="HAMAP" id="MF_00121">
    <property type="entry name" value="GatB"/>
    <property type="match status" value="1"/>
</dbReference>
<dbReference type="KEGG" id="phe:Phep_2524"/>
<dbReference type="InterPro" id="IPR018027">
    <property type="entry name" value="Asn/Gln_amidotransferase"/>
</dbReference>
<keyword evidence="7 11" id="KW-0648">Protein biosynthesis</keyword>
<evidence type="ECO:0000256" key="2">
    <source>
        <dbReference type="ARBA" id="ARBA00011123"/>
    </source>
</evidence>
<evidence type="ECO:0000256" key="9">
    <source>
        <dbReference type="ARBA" id="ARBA00047380"/>
    </source>
</evidence>
<dbReference type="Proteomes" id="UP000000852">
    <property type="component" value="Chromosome"/>
</dbReference>
<dbReference type="InterPro" id="IPR004413">
    <property type="entry name" value="GatB"/>
</dbReference>
<keyword evidence="4 11" id="KW-0436">Ligase</keyword>
<evidence type="ECO:0000256" key="7">
    <source>
        <dbReference type="ARBA" id="ARBA00022917"/>
    </source>
</evidence>
<dbReference type="HOGENOM" id="CLU_019240_0_0_10"/>